<evidence type="ECO:0000259" key="3">
    <source>
        <dbReference type="Pfam" id="PF00561"/>
    </source>
</evidence>
<gene>
    <name evidence="4" type="ORF">GBAR_LOCUS2005</name>
</gene>
<dbReference type="Pfam" id="PF00561">
    <property type="entry name" value="Abhydrolase_1"/>
    <property type="match status" value="1"/>
</dbReference>
<evidence type="ECO:0000256" key="1">
    <source>
        <dbReference type="ARBA" id="ARBA00010088"/>
    </source>
</evidence>
<dbReference type="GO" id="GO:0046503">
    <property type="term" value="P:glycerolipid catabolic process"/>
    <property type="evidence" value="ECO:0007669"/>
    <property type="project" value="TreeGrafter"/>
</dbReference>
<feature type="domain" description="AB hydrolase-1" evidence="3">
    <location>
        <begin position="43"/>
        <end position="271"/>
    </location>
</feature>
<accession>A0AA35QYB4</accession>
<dbReference type="InterPro" id="IPR029058">
    <property type="entry name" value="AB_hydrolase_fold"/>
</dbReference>
<sequence length="296" mass="32479">MAADLGPDWTRKSQFREMEGIVSEATVNGFRMYYETHGSGTALAMIHGGLGGGEGCAQMMEHHAATLSDRFQVISYDRRAAGRSETPADGYSIPNYANDLHVLLGHLGVSRAHILGSSAGGPIALQFALDHPDMTLSLLLINTMTYVQESERAVRIRELHEIKQVLIEKGKEAAVEAGLNSRWPGLRESQPEQFAKLKAINLEQFDGIVKTIQSYLDIQDSIETRLHELVMPSMIVHGDADSRINIACGLQLHQGMAGSEFHVIPGAEHGLLTNEARRTRGLIEEFLAETAAQLRI</sequence>
<organism evidence="4 5">
    <name type="scientific">Geodia barretti</name>
    <name type="common">Barrett's horny sponge</name>
    <dbReference type="NCBI Taxonomy" id="519541"/>
    <lineage>
        <taxon>Eukaryota</taxon>
        <taxon>Metazoa</taxon>
        <taxon>Porifera</taxon>
        <taxon>Demospongiae</taxon>
        <taxon>Heteroscleromorpha</taxon>
        <taxon>Tetractinellida</taxon>
        <taxon>Astrophorina</taxon>
        <taxon>Geodiidae</taxon>
        <taxon>Geodia</taxon>
    </lineage>
</organism>
<evidence type="ECO:0000313" key="4">
    <source>
        <dbReference type="EMBL" id="CAI7996953.1"/>
    </source>
</evidence>
<comment type="caution">
    <text evidence="4">The sequence shown here is derived from an EMBL/GenBank/DDBJ whole genome shotgun (WGS) entry which is preliminary data.</text>
</comment>
<dbReference type="GO" id="GO:0008233">
    <property type="term" value="F:peptidase activity"/>
    <property type="evidence" value="ECO:0007669"/>
    <property type="project" value="InterPro"/>
</dbReference>
<keyword evidence="5" id="KW-1185">Reference proteome</keyword>
<proteinExistence type="inferred from homology"/>
<dbReference type="Proteomes" id="UP001174909">
    <property type="component" value="Unassembled WGS sequence"/>
</dbReference>
<evidence type="ECO:0000313" key="5">
    <source>
        <dbReference type="Proteomes" id="UP001174909"/>
    </source>
</evidence>
<evidence type="ECO:0000256" key="2">
    <source>
        <dbReference type="ARBA" id="ARBA00022801"/>
    </source>
</evidence>
<dbReference type="InterPro" id="IPR002410">
    <property type="entry name" value="Peptidase_S33"/>
</dbReference>
<dbReference type="PANTHER" id="PTHR43433:SF5">
    <property type="entry name" value="AB HYDROLASE-1 DOMAIN-CONTAINING PROTEIN"/>
    <property type="match status" value="1"/>
</dbReference>
<dbReference type="PRINTS" id="PR00111">
    <property type="entry name" value="ABHYDROLASE"/>
</dbReference>
<dbReference type="GO" id="GO:0004806">
    <property type="term" value="F:triacylglycerol lipase activity"/>
    <property type="evidence" value="ECO:0007669"/>
    <property type="project" value="TreeGrafter"/>
</dbReference>
<keyword evidence="2 4" id="KW-0378">Hydrolase</keyword>
<dbReference type="InterPro" id="IPR050471">
    <property type="entry name" value="AB_hydrolase"/>
</dbReference>
<protein>
    <submittedName>
        <fullName evidence="4">Aminoacrylate hydrolase RutD</fullName>
    </submittedName>
</protein>
<dbReference type="PRINTS" id="PR00793">
    <property type="entry name" value="PROAMNOPTASE"/>
</dbReference>
<dbReference type="EMBL" id="CASHTH010000290">
    <property type="protein sequence ID" value="CAI7996953.1"/>
    <property type="molecule type" value="Genomic_DNA"/>
</dbReference>
<comment type="similarity">
    <text evidence="1">Belongs to the peptidase S33 family.</text>
</comment>
<dbReference type="AlphaFoldDB" id="A0AA35QYB4"/>
<reference evidence="4" key="1">
    <citation type="submission" date="2023-03" db="EMBL/GenBank/DDBJ databases">
        <authorList>
            <person name="Steffen K."/>
            <person name="Cardenas P."/>
        </authorList>
    </citation>
    <scope>NUCLEOTIDE SEQUENCE</scope>
</reference>
<dbReference type="Gene3D" id="3.40.50.1820">
    <property type="entry name" value="alpha/beta hydrolase"/>
    <property type="match status" value="1"/>
</dbReference>
<dbReference type="PANTHER" id="PTHR43433">
    <property type="entry name" value="HYDROLASE, ALPHA/BETA FOLD FAMILY PROTEIN"/>
    <property type="match status" value="1"/>
</dbReference>
<dbReference type="SUPFAM" id="SSF53474">
    <property type="entry name" value="alpha/beta-Hydrolases"/>
    <property type="match status" value="1"/>
</dbReference>
<name>A0AA35QYB4_GEOBA</name>
<dbReference type="InterPro" id="IPR000073">
    <property type="entry name" value="AB_hydrolase_1"/>
</dbReference>
<dbReference type="GO" id="GO:0006508">
    <property type="term" value="P:proteolysis"/>
    <property type="evidence" value="ECO:0007669"/>
    <property type="project" value="InterPro"/>
</dbReference>